<dbReference type="eggNOG" id="COG2931">
    <property type="taxonomic scope" value="Bacteria"/>
</dbReference>
<dbReference type="NCBIfam" id="TIGR02595">
    <property type="entry name" value="PEP_CTERM"/>
    <property type="match status" value="1"/>
</dbReference>
<dbReference type="STRING" id="522306.CAP2UW1_1038"/>
<evidence type="ECO:0000256" key="1">
    <source>
        <dbReference type="SAM" id="SignalP"/>
    </source>
</evidence>
<organism evidence="3">
    <name type="scientific">Accumulibacter regalis</name>
    <dbReference type="NCBI Taxonomy" id="522306"/>
    <lineage>
        <taxon>Bacteria</taxon>
        <taxon>Pseudomonadati</taxon>
        <taxon>Pseudomonadota</taxon>
        <taxon>Betaproteobacteria</taxon>
        <taxon>Candidatus Accumulibacter</taxon>
    </lineage>
</organism>
<dbReference type="KEGG" id="app:CAP2UW1_1038"/>
<proteinExistence type="predicted"/>
<feature type="signal peptide" evidence="1">
    <location>
        <begin position="1"/>
        <end position="22"/>
    </location>
</feature>
<evidence type="ECO:0000313" key="3">
    <source>
        <dbReference type="EMBL" id="ACV34374.1"/>
    </source>
</evidence>
<dbReference type="EMBL" id="CP001715">
    <property type="protein sequence ID" value="ACV34374.1"/>
    <property type="molecule type" value="Genomic_DNA"/>
</dbReference>
<sequence length="276" mass="28379" precursor="true">MNSVFKAAAAVAALLLAPVAGATLVTFEAAGVDPAAITPTRDAFRVAVGGGVVAGANGSFGGVRREINWDGVPDARADPSLLPANFFNVNSPRGAVFSTPGTGFLVSANAGLATPTLFGFPGDLQTFSAQRLFTAVDSTITDVTFFVPGTGIAATTSAFGVVFVDVEGPGTKIEFFDATDKLIFTRDVLIAGNQGLSFVGAVADAGEKISRVRLTSGANSILSNGKRADETTDMVVMDDFLYAEPTRAVPEPSSLALAGLGLLCGVAWLRRRRQAS</sequence>
<gene>
    <name evidence="3" type="ordered locus">CAP2UW1_1038</name>
</gene>
<feature type="chain" id="PRO_5002983944" description="Ice-binding protein C-terminal domain-containing protein" evidence="1">
    <location>
        <begin position="23"/>
        <end position="276"/>
    </location>
</feature>
<dbReference type="OrthoDB" id="937176at2"/>
<dbReference type="HOGENOM" id="CLU_075196_0_0_4"/>
<dbReference type="InterPro" id="IPR013424">
    <property type="entry name" value="Ice-binding_C"/>
</dbReference>
<accession>C7RQM6</accession>
<name>C7RQM6_ACCRE</name>
<reference evidence="3" key="1">
    <citation type="submission" date="2009-08" db="EMBL/GenBank/DDBJ databases">
        <authorList>
            <consortium name="US DOE Joint Genome Institute"/>
            <person name="Lucas S."/>
            <person name="Copeland A."/>
            <person name="Lapidus A."/>
            <person name="Glavina del Rio T."/>
            <person name="Dalin E."/>
            <person name="Tice H."/>
            <person name="Bruce D."/>
            <person name="Barry K."/>
            <person name="Pitluck S."/>
            <person name="Lowry S."/>
            <person name="Larimer F."/>
            <person name="Land M."/>
            <person name="Hauser L."/>
            <person name="Kyrpides N."/>
            <person name="Ivanova N."/>
            <person name="McMahon K.D."/>
            <person name="Hugenholtz P."/>
        </authorList>
    </citation>
    <scope>NUCLEOTIDE SEQUENCE</scope>
    <source>
        <strain evidence="3">UW-1</strain>
    </source>
</reference>
<feature type="domain" description="Ice-binding protein C-terminal" evidence="2">
    <location>
        <begin position="248"/>
        <end position="271"/>
    </location>
</feature>
<keyword evidence="1" id="KW-0732">Signal</keyword>
<reference evidence="3" key="2">
    <citation type="submission" date="2009-09" db="EMBL/GenBank/DDBJ databases">
        <title>Complete sequence of chromosome of Candidatus Accumulibacter phosphatis clade IIA str. UW-1.</title>
        <authorList>
            <consortium name="US DOE Joint Genome Institute"/>
            <person name="Martin H.G."/>
            <person name="Ivanova N."/>
            <person name="Kunin V."/>
            <person name="Warnecke F."/>
            <person name="Barry K."/>
            <person name="He S."/>
            <person name="Salamov A."/>
            <person name="Szeto E."/>
            <person name="Dalin E."/>
            <person name="Pangilinan J.L."/>
            <person name="Lapidus A."/>
            <person name="Lowry S."/>
            <person name="Kyrpides N.C."/>
            <person name="McMahon K.D."/>
            <person name="Hugenholtz P."/>
        </authorList>
    </citation>
    <scope>NUCLEOTIDE SEQUENCE [LARGE SCALE GENOMIC DNA]</scope>
    <source>
        <strain evidence="3">UW-1</strain>
    </source>
</reference>
<protein>
    <recommendedName>
        <fullName evidence="2">Ice-binding protein C-terminal domain-containing protein</fullName>
    </recommendedName>
</protein>
<dbReference type="AlphaFoldDB" id="C7RQM6"/>
<evidence type="ECO:0000259" key="2">
    <source>
        <dbReference type="Pfam" id="PF07589"/>
    </source>
</evidence>
<dbReference type="Pfam" id="PF07589">
    <property type="entry name" value="PEP-CTERM"/>
    <property type="match status" value="1"/>
</dbReference>